<dbReference type="AlphaFoldDB" id="A0A926VG14"/>
<gene>
    <name evidence="2" type="ORF">H6G03_18350</name>
</gene>
<name>A0A926VG14_9CYAN</name>
<reference evidence="2" key="2">
    <citation type="submission" date="2020-08" db="EMBL/GenBank/DDBJ databases">
        <authorList>
            <person name="Chen M."/>
            <person name="Teng W."/>
            <person name="Zhao L."/>
            <person name="Hu C."/>
            <person name="Zhou Y."/>
            <person name="Han B."/>
            <person name="Song L."/>
            <person name="Shu W."/>
        </authorList>
    </citation>
    <scope>NUCLEOTIDE SEQUENCE</scope>
    <source>
        <strain evidence="2">FACHB-1375</strain>
    </source>
</reference>
<evidence type="ECO:0000313" key="2">
    <source>
        <dbReference type="EMBL" id="MBD2183000.1"/>
    </source>
</evidence>
<organism evidence="2 3">
    <name type="scientific">Aerosakkonema funiforme FACHB-1375</name>
    <dbReference type="NCBI Taxonomy" id="2949571"/>
    <lineage>
        <taxon>Bacteria</taxon>
        <taxon>Bacillati</taxon>
        <taxon>Cyanobacteriota</taxon>
        <taxon>Cyanophyceae</taxon>
        <taxon>Oscillatoriophycideae</taxon>
        <taxon>Aerosakkonematales</taxon>
        <taxon>Aerosakkonemataceae</taxon>
        <taxon>Aerosakkonema</taxon>
    </lineage>
</organism>
<keyword evidence="3" id="KW-1185">Reference proteome</keyword>
<reference evidence="2" key="1">
    <citation type="journal article" date="2015" name="ISME J.">
        <title>Draft Genome Sequence of Streptomyces incarnatus NRRL8089, which Produces the Nucleoside Antibiotic Sinefungin.</title>
        <authorList>
            <person name="Oshima K."/>
            <person name="Hattori M."/>
            <person name="Shimizu H."/>
            <person name="Fukuda K."/>
            <person name="Nemoto M."/>
            <person name="Inagaki K."/>
            <person name="Tamura T."/>
        </authorList>
    </citation>
    <scope>NUCLEOTIDE SEQUENCE</scope>
    <source>
        <strain evidence="2">FACHB-1375</strain>
    </source>
</reference>
<dbReference type="InterPro" id="IPR002347">
    <property type="entry name" value="SDR_fam"/>
</dbReference>
<sequence>MNFKTRLNNIKTRFKAASKAFLNPMPTLKPKVLVKTVDPAVVLDNQLLAGKNVLITGAARNIGRSIAIEMAKQGANIFFTDIVGEECLNLETELNTYPVKVRGFVSDISKPEDIDRLYSILDENKIVIDILVNNVGIQFETIGINNLDLGEWQKTFQTNIFGPMYLTKFISKMMVSNSIQGSIIFLTSIHQEILVRWPSYSSSKAALGMIIKELAVEFAHYGIRVNGIAPGWVATDDRENPLHHEYNLLHKCSIAPCYIGRAAVYLASDYFSKFTTGTVLKIDGGATLYSYRVAQNPPQ</sequence>
<dbReference type="Proteomes" id="UP000641646">
    <property type="component" value="Unassembled WGS sequence"/>
</dbReference>
<dbReference type="PRINTS" id="PR00081">
    <property type="entry name" value="GDHRDH"/>
</dbReference>
<dbReference type="InterPro" id="IPR036291">
    <property type="entry name" value="NAD(P)-bd_dom_sf"/>
</dbReference>
<dbReference type="PRINTS" id="PR00080">
    <property type="entry name" value="SDRFAMILY"/>
</dbReference>
<dbReference type="GO" id="GO:0016616">
    <property type="term" value="F:oxidoreductase activity, acting on the CH-OH group of donors, NAD or NADP as acceptor"/>
    <property type="evidence" value="ECO:0007669"/>
    <property type="project" value="TreeGrafter"/>
</dbReference>
<accession>A0A926VG14</accession>
<dbReference type="Gene3D" id="3.40.50.720">
    <property type="entry name" value="NAD(P)-binding Rossmann-like Domain"/>
    <property type="match status" value="1"/>
</dbReference>
<evidence type="ECO:0000256" key="1">
    <source>
        <dbReference type="ARBA" id="ARBA00006484"/>
    </source>
</evidence>
<dbReference type="RefSeq" id="WP_190466411.1">
    <property type="nucleotide sequence ID" value="NZ_JACJPW010000046.1"/>
</dbReference>
<comment type="similarity">
    <text evidence="1">Belongs to the short-chain dehydrogenases/reductases (SDR) family.</text>
</comment>
<protein>
    <submittedName>
        <fullName evidence="2">SDR family oxidoreductase</fullName>
    </submittedName>
</protein>
<dbReference type="SUPFAM" id="SSF51735">
    <property type="entry name" value="NAD(P)-binding Rossmann-fold domains"/>
    <property type="match status" value="1"/>
</dbReference>
<proteinExistence type="inferred from homology"/>
<dbReference type="Pfam" id="PF13561">
    <property type="entry name" value="adh_short_C2"/>
    <property type="match status" value="1"/>
</dbReference>
<evidence type="ECO:0000313" key="3">
    <source>
        <dbReference type="Proteomes" id="UP000641646"/>
    </source>
</evidence>
<dbReference type="CDD" id="cd05233">
    <property type="entry name" value="SDR_c"/>
    <property type="match status" value="1"/>
</dbReference>
<comment type="caution">
    <text evidence="2">The sequence shown here is derived from an EMBL/GenBank/DDBJ whole genome shotgun (WGS) entry which is preliminary data.</text>
</comment>
<dbReference type="PANTHER" id="PTHR42760">
    <property type="entry name" value="SHORT-CHAIN DEHYDROGENASES/REDUCTASES FAMILY MEMBER"/>
    <property type="match status" value="1"/>
</dbReference>
<dbReference type="EMBL" id="JACJPW010000046">
    <property type="protein sequence ID" value="MBD2183000.1"/>
    <property type="molecule type" value="Genomic_DNA"/>
</dbReference>